<proteinExistence type="predicted"/>
<evidence type="ECO:0000313" key="3">
    <source>
        <dbReference type="Proteomes" id="UP000799767"/>
    </source>
</evidence>
<accession>A0A6A6PI52</accession>
<dbReference type="RefSeq" id="XP_033586175.1">
    <property type="nucleotide sequence ID" value="XM_033738367.1"/>
</dbReference>
<protein>
    <submittedName>
        <fullName evidence="2">Uncharacterized protein</fullName>
    </submittedName>
</protein>
<gene>
    <name evidence="2" type="ORF">BDY17DRAFT_42094</name>
</gene>
<dbReference type="EMBL" id="MU001641">
    <property type="protein sequence ID" value="KAF2479605.1"/>
    <property type="molecule type" value="Genomic_DNA"/>
</dbReference>
<keyword evidence="3" id="KW-1185">Reference proteome</keyword>
<feature type="compositionally biased region" description="Basic and acidic residues" evidence="1">
    <location>
        <begin position="98"/>
        <end position="110"/>
    </location>
</feature>
<feature type="region of interest" description="Disordered" evidence="1">
    <location>
        <begin position="1"/>
        <end position="128"/>
    </location>
</feature>
<dbReference type="AlphaFoldDB" id="A0A6A6PI52"/>
<dbReference type="Proteomes" id="UP000799767">
    <property type="component" value="Unassembled WGS sequence"/>
</dbReference>
<reference evidence="2" key="1">
    <citation type="journal article" date="2020" name="Stud. Mycol.">
        <title>101 Dothideomycetes genomes: a test case for predicting lifestyles and emergence of pathogens.</title>
        <authorList>
            <person name="Haridas S."/>
            <person name="Albert R."/>
            <person name="Binder M."/>
            <person name="Bloem J."/>
            <person name="Labutti K."/>
            <person name="Salamov A."/>
            <person name="Andreopoulos B."/>
            <person name="Baker S."/>
            <person name="Barry K."/>
            <person name="Bills G."/>
            <person name="Bluhm B."/>
            <person name="Cannon C."/>
            <person name="Castanera R."/>
            <person name="Culley D."/>
            <person name="Daum C."/>
            <person name="Ezra D."/>
            <person name="Gonzalez J."/>
            <person name="Henrissat B."/>
            <person name="Kuo A."/>
            <person name="Liang C."/>
            <person name="Lipzen A."/>
            <person name="Lutzoni F."/>
            <person name="Magnuson J."/>
            <person name="Mondo S."/>
            <person name="Nolan M."/>
            <person name="Ohm R."/>
            <person name="Pangilinan J."/>
            <person name="Park H.-J."/>
            <person name="Ramirez L."/>
            <person name="Alfaro M."/>
            <person name="Sun H."/>
            <person name="Tritt A."/>
            <person name="Yoshinaga Y."/>
            <person name="Zwiers L.-H."/>
            <person name="Turgeon B."/>
            <person name="Goodwin S."/>
            <person name="Spatafora J."/>
            <person name="Crous P."/>
            <person name="Grigoriev I."/>
        </authorList>
    </citation>
    <scope>NUCLEOTIDE SEQUENCE</scope>
    <source>
        <strain evidence="2">CBS 113389</strain>
    </source>
</reference>
<dbReference type="GeneID" id="54479369"/>
<organism evidence="2 3">
    <name type="scientific">Neohortaea acidophila</name>
    <dbReference type="NCBI Taxonomy" id="245834"/>
    <lineage>
        <taxon>Eukaryota</taxon>
        <taxon>Fungi</taxon>
        <taxon>Dikarya</taxon>
        <taxon>Ascomycota</taxon>
        <taxon>Pezizomycotina</taxon>
        <taxon>Dothideomycetes</taxon>
        <taxon>Dothideomycetidae</taxon>
        <taxon>Mycosphaerellales</taxon>
        <taxon>Teratosphaeriaceae</taxon>
        <taxon>Neohortaea</taxon>
    </lineage>
</organism>
<name>A0A6A6PI52_9PEZI</name>
<sequence length="242" mass="26852">MVRPGKVDSDEKRQPKYTTVPRSNKRSAEPEGHPSYIEMGRSADDAEESRQRWEEAMKEERRAAQPRAFIARPAAPRVQQKGWMASPGDRCGAHPTRRKEAEGGWKEQSRQRSGVTVGRRQLGATDGLTATPGPVFPFSLWRSIVPNVPLCLRLLADSSAARGKVYGLTLCITRAGVGVHRYPSSIEGCVADCHPPPRCREARIAGVGSLRLRKADPLALLSPRHECYPNESIDIYCERDTI</sequence>
<feature type="compositionally biased region" description="Low complexity" evidence="1">
    <location>
        <begin position="65"/>
        <end position="77"/>
    </location>
</feature>
<feature type="compositionally biased region" description="Basic and acidic residues" evidence="1">
    <location>
        <begin position="41"/>
        <end position="63"/>
    </location>
</feature>
<evidence type="ECO:0000256" key="1">
    <source>
        <dbReference type="SAM" id="MobiDB-lite"/>
    </source>
</evidence>
<evidence type="ECO:0000313" key="2">
    <source>
        <dbReference type="EMBL" id="KAF2479605.1"/>
    </source>
</evidence>
<feature type="compositionally biased region" description="Basic and acidic residues" evidence="1">
    <location>
        <begin position="1"/>
        <end position="14"/>
    </location>
</feature>